<dbReference type="AlphaFoldDB" id="A0A8K9WMU2"/>
<reference evidence="3" key="2">
    <citation type="submission" date="2025-08" db="UniProtKB">
        <authorList>
            <consortium name="Ensembl"/>
        </authorList>
    </citation>
    <scope>IDENTIFICATION</scope>
</reference>
<sequence length="319" mass="35559">FIFAVKMVMLLLYTFTIGLSLSIQRHQYQAYLSECQVSLHSETSVSSLSVRVPGLSPFRDISIKPICQSARSLSIQRHQYQACLSRVPGLSPFRDISIKPICQSARSLSIQRHQYQAYLSECQVSLHSETSVSSLSVKSARSLSIQRHQYQAYLSRVPGLSPFRDISIKPACQECQVSLHSETSVSSLPVKSARSLSIQRHQYQACLSRVPGLSPFRDISIKPACQECQVSLHSETSVSSLPVKSARSLSIQRHQYQACLSRVPGLSPFRDISIKPALSSLSVRVPGLSPFRDIITNTQMMLMIAPLLVLSILQVWLRT</sequence>
<organism evidence="3 4">
    <name type="scientific">Oncorhynchus mykiss</name>
    <name type="common">Rainbow trout</name>
    <name type="synonym">Salmo gairdneri</name>
    <dbReference type="NCBI Taxonomy" id="8022"/>
    <lineage>
        <taxon>Eukaryota</taxon>
        <taxon>Metazoa</taxon>
        <taxon>Chordata</taxon>
        <taxon>Craniata</taxon>
        <taxon>Vertebrata</taxon>
        <taxon>Euteleostomi</taxon>
        <taxon>Actinopterygii</taxon>
        <taxon>Neopterygii</taxon>
        <taxon>Teleostei</taxon>
        <taxon>Protacanthopterygii</taxon>
        <taxon>Salmoniformes</taxon>
        <taxon>Salmonidae</taxon>
        <taxon>Salmoninae</taxon>
        <taxon>Oncorhynchus</taxon>
    </lineage>
</organism>
<dbReference type="GeneTree" id="ENSGT00990000213987"/>
<keyword evidence="2" id="KW-0732">Signal</keyword>
<reference evidence="3" key="3">
    <citation type="submission" date="2025-09" db="UniProtKB">
        <authorList>
            <consortium name="Ensembl"/>
        </authorList>
    </citation>
    <scope>IDENTIFICATION</scope>
</reference>
<protein>
    <submittedName>
        <fullName evidence="3">Uncharacterized protein</fullName>
    </submittedName>
</protein>
<evidence type="ECO:0000313" key="3">
    <source>
        <dbReference type="Ensembl" id="ENSOMYP00000111218.1"/>
    </source>
</evidence>
<feature type="transmembrane region" description="Helical" evidence="1">
    <location>
        <begin position="300"/>
        <end position="317"/>
    </location>
</feature>
<feature type="chain" id="PRO_5035423810" evidence="2">
    <location>
        <begin position="21"/>
        <end position="319"/>
    </location>
</feature>
<dbReference type="Proteomes" id="UP000694395">
    <property type="component" value="Chromosome 3"/>
</dbReference>
<name>A0A8K9WMU2_ONCMY</name>
<feature type="signal peptide" evidence="2">
    <location>
        <begin position="1"/>
        <end position="20"/>
    </location>
</feature>
<accession>A0A8K9WMU2</accession>
<evidence type="ECO:0000313" key="4">
    <source>
        <dbReference type="Proteomes" id="UP000694395"/>
    </source>
</evidence>
<proteinExistence type="predicted"/>
<evidence type="ECO:0000256" key="2">
    <source>
        <dbReference type="SAM" id="SignalP"/>
    </source>
</evidence>
<reference evidence="3" key="1">
    <citation type="submission" date="2020-07" db="EMBL/GenBank/DDBJ databases">
        <title>A long reads based de novo assembly of the rainbow trout Arlee double haploid line genome.</title>
        <authorList>
            <person name="Gao G."/>
            <person name="Palti Y."/>
        </authorList>
    </citation>
    <scope>NUCLEOTIDE SEQUENCE [LARGE SCALE GENOMIC DNA]</scope>
</reference>
<keyword evidence="4" id="KW-1185">Reference proteome</keyword>
<dbReference type="Ensembl" id="ENSOMYT00000163535.1">
    <property type="protein sequence ID" value="ENSOMYP00000111218.1"/>
    <property type="gene ID" value="ENSOMYG00000066441.1"/>
</dbReference>
<keyword evidence="1" id="KW-1133">Transmembrane helix</keyword>
<keyword evidence="1" id="KW-0472">Membrane</keyword>
<evidence type="ECO:0000256" key="1">
    <source>
        <dbReference type="SAM" id="Phobius"/>
    </source>
</evidence>
<keyword evidence="1" id="KW-0812">Transmembrane</keyword>